<dbReference type="InterPro" id="IPR002734">
    <property type="entry name" value="RibDG_C"/>
</dbReference>
<dbReference type="InterPro" id="IPR050765">
    <property type="entry name" value="Riboflavin_Biosynth_HTPR"/>
</dbReference>
<keyword evidence="6" id="KW-1185">Reference proteome</keyword>
<reference evidence="5 6" key="1">
    <citation type="submission" date="2017-08" db="EMBL/GenBank/DDBJ databases">
        <title>Pleomorphomonas carboxidotrophicus sp. nov., a new mesophilic hydrogenogenic carboxidotroph.</title>
        <authorList>
            <person name="Esquivel-Elizondo S."/>
            <person name="Krajmalnik-Brown R."/>
            <person name="Maldonado J."/>
        </authorList>
    </citation>
    <scope>NUCLEOTIDE SEQUENCE [LARGE SCALE GENOMIC DNA]</scope>
    <source>
        <strain evidence="5 6">SVCO-16</strain>
    </source>
</reference>
<dbReference type="InterPro" id="IPR024072">
    <property type="entry name" value="DHFR-like_dom_sf"/>
</dbReference>
<comment type="pathway">
    <text evidence="1">Cofactor biosynthesis; riboflavin biosynthesis.</text>
</comment>
<evidence type="ECO:0000256" key="3">
    <source>
        <dbReference type="ARBA" id="ARBA00023002"/>
    </source>
</evidence>
<dbReference type="PANTHER" id="PTHR38011:SF7">
    <property type="entry name" value="2,5-DIAMINO-6-RIBOSYLAMINO-4(3H)-PYRIMIDINONE 5'-PHOSPHATE REDUCTASE"/>
    <property type="match status" value="1"/>
</dbReference>
<dbReference type="GO" id="GO:0008703">
    <property type="term" value="F:5-amino-6-(5-phosphoribosylamino)uracil reductase activity"/>
    <property type="evidence" value="ECO:0007669"/>
    <property type="project" value="InterPro"/>
</dbReference>
<feature type="domain" description="Bacterial bifunctional deaminase-reductase C-terminal" evidence="4">
    <location>
        <begin position="3"/>
        <end position="216"/>
    </location>
</feature>
<comment type="caution">
    <text evidence="5">The sequence shown here is derived from an EMBL/GenBank/DDBJ whole genome shotgun (WGS) entry which is preliminary data.</text>
</comment>
<gene>
    <name evidence="5" type="ORF">CJ014_09095</name>
</gene>
<organism evidence="5 6">
    <name type="scientific">Pleomorphomonas carboxyditropha</name>
    <dbReference type="NCBI Taxonomy" id="2023338"/>
    <lineage>
        <taxon>Bacteria</taxon>
        <taxon>Pseudomonadati</taxon>
        <taxon>Pseudomonadota</taxon>
        <taxon>Alphaproteobacteria</taxon>
        <taxon>Hyphomicrobiales</taxon>
        <taxon>Pleomorphomonadaceae</taxon>
        <taxon>Pleomorphomonas</taxon>
    </lineage>
</organism>
<dbReference type="PANTHER" id="PTHR38011">
    <property type="entry name" value="DIHYDROFOLATE REDUCTASE FAMILY PROTEIN (AFU_ORTHOLOGUE AFUA_8G06820)"/>
    <property type="match status" value="1"/>
</dbReference>
<dbReference type="Gene3D" id="3.40.430.10">
    <property type="entry name" value="Dihydrofolate Reductase, subunit A"/>
    <property type="match status" value="1"/>
</dbReference>
<dbReference type="EMBL" id="NQVN01000004">
    <property type="protein sequence ID" value="PIO99462.1"/>
    <property type="molecule type" value="Genomic_DNA"/>
</dbReference>
<accession>A0A2G9WYU3</accession>
<keyword evidence="3" id="KW-0560">Oxidoreductase</keyword>
<evidence type="ECO:0000256" key="2">
    <source>
        <dbReference type="ARBA" id="ARBA00022857"/>
    </source>
</evidence>
<sequence>MRPFIVCHMGTSIDGRLHPSRFTPAAEGISVKVLRSHYEEVAGHFNAEGWIVGRKTMAEMAKGLQRAIDNAPTVARQPHVANRNGRDLAVAIDPSGRVHYGQDNIGGDHIVAVLGEQVPDDYLAELREDGVSYIFAGPKGDDLPGAMDQLANVFGVKRLLLEGGGRINGAFLKHRLIDEFSTLIFPAVDGLAGASSIVDYDGAEGERPGAGKALRLIGCEILEGGMVWLRHAVEDAPSAEAR</sequence>
<evidence type="ECO:0000313" key="6">
    <source>
        <dbReference type="Proteomes" id="UP000231070"/>
    </source>
</evidence>
<keyword evidence="2" id="KW-0521">NADP</keyword>
<dbReference type="Pfam" id="PF01872">
    <property type="entry name" value="RibD_C"/>
    <property type="match status" value="1"/>
</dbReference>
<dbReference type="RefSeq" id="WP_100080167.1">
    <property type="nucleotide sequence ID" value="NZ_NQVN01000004.1"/>
</dbReference>
<name>A0A2G9WYU3_9HYPH</name>
<dbReference type="Proteomes" id="UP000231070">
    <property type="component" value="Unassembled WGS sequence"/>
</dbReference>
<evidence type="ECO:0000313" key="5">
    <source>
        <dbReference type="EMBL" id="PIO99462.1"/>
    </source>
</evidence>
<evidence type="ECO:0000256" key="1">
    <source>
        <dbReference type="ARBA" id="ARBA00005104"/>
    </source>
</evidence>
<dbReference type="SUPFAM" id="SSF53597">
    <property type="entry name" value="Dihydrofolate reductase-like"/>
    <property type="match status" value="1"/>
</dbReference>
<proteinExistence type="predicted"/>
<protein>
    <submittedName>
        <fullName evidence="5">5-amino-6-(5-phosphoribosylamino)uracil reductase</fullName>
    </submittedName>
</protein>
<dbReference type="AlphaFoldDB" id="A0A2G9WYU3"/>
<evidence type="ECO:0000259" key="4">
    <source>
        <dbReference type="Pfam" id="PF01872"/>
    </source>
</evidence>
<dbReference type="OrthoDB" id="9800865at2"/>
<dbReference type="GO" id="GO:0009231">
    <property type="term" value="P:riboflavin biosynthetic process"/>
    <property type="evidence" value="ECO:0007669"/>
    <property type="project" value="InterPro"/>
</dbReference>